<dbReference type="Proteomes" id="UP000718564">
    <property type="component" value="Unassembled WGS sequence"/>
</dbReference>
<evidence type="ECO:0000259" key="4">
    <source>
        <dbReference type="SMART" id="SM00100"/>
    </source>
</evidence>
<dbReference type="SUPFAM" id="SSF46785">
    <property type="entry name" value="Winged helix' DNA-binding domain"/>
    <property type="match status" value="1"/>
</dbReference>
<dbReference type="Gene3D" id="1.10.10.10">
    <property type="entry name" value="Winged helix-like DNA-binding domain superfamily/Winged helix DNA-binding domain"/>
    <property type="match status" value="1"/>
</dbReference>
<keyword evidence="2" id="KW-0238">DNA-binding</keyword>
<gene>
    <name evidence="5" type="ORF">DP116_24605</name>
</gene>
<evidence type="ECO:0000256" key="2">
    <source>
        <dbReference type="ARBA" id="ARBA00023125"/>
    </source>
</evidence>
<evidence type="ECO:0000256" key="3">
    <source>
        <dbReference type="ARBA" id="ARBA00023163"/>
    </source>
</evidence>
<keyword evidence="1" id="KW-0805">Transcription regulation</keyword>
<evidence type="ECO:0000256" key="1">
    <source>
        <dbReference type="ARBA" id="ARBA00023015"/>
    </source>
</evidence>
<dbReference type="CDD" id="cd00038">
    <property type="entry name" value="CAP_ED"/>
    <property type="match status" value="1"/>
</dbReference>
<dbReference type="Gene3D" id="2.60.120.10">
    <property type="entry name" value="Jelly Rolls"/>
    <property type="match status" value="1"/>
</dbReference>
<protein>
    <submittedName>
        <fullName evidence="5">Crp/Fnr family transcriptional regulator</fullName>
    </submittedName>
</protein>
<name>A0ABX1PDA1_9CYAN</name>
<keyword evidence="6" id="KW-1185">Reference proteome</keyword>
<dbReference type="Pfam" id="PF13545">
    <property type="entry name" value="HTH_Crp_2"/>
    <property type="match status" value="1"/>
</dbReference>
<dbReference type="InterPro" id="IPR036388">
    <property type="entry name" value="WH-like_DNA-bd_sf"/>
</dbReference>
<dbReference type="InterPro" id="IPR036390">
    <property type="entry name" value="WH_DNA-bd_sf"/>
</dbReference>
<comment type="caution">
    <text evidence="5">The sequence shown here is derived from an EMBL/GenBank/DDBJ whole genome shotgun (WGS) entry which is preliminary data.</text>
</comment>
<dbReference type="SUPFAM" id="SSF51206">
    <property type="entry name" value="cAMP-binding domain-like"/>
    <property type="match status" value="1"/>
</dbReference>
<dbReference type="InterPro" id="IPR014710">
    <property type="entry name" value="RmlC-like_jellyroll"/>
</dbReference>
<accession>A0ABX1PDA1</accession>
<reference evidence="5 6" key="1">
    <citation type="submission" date="2018-06" db="EMBL/GenBank/DDBJ databases">
        <title>Comparative genomics of Brasilonema spp. strains.</title>
        <authorList>
            <person name="Alvarenga D.O."/>
            <person name="Fiore M.F."/>
            <person name="Varani A.M."/>
        </authorList>
    </citation>
    <scope>NUCLEOTIDE SEQUENCE [LARGE SCALE GENOMIC DNA]</scope>
    <source>
        <strain evidence="5 6">SPC951</strain>
    </source>
</reference>
<dbReference type="SMART" id="SM00100">
    <property type="entry name" value="cNMP"/>
    <property type="match status" value="1"/>
</dbReference>
<dbReference type="PANTHER" id="PTHR24567:SF74">
    <property type="entry name" value="HTH-TYPE TRANSCRIPTIONAL REGULATOR ARCR"/>
    <property type="match status" value="1"/>
</dbReference>
<feature type="domain" description="Cyclic nucleotide-binding" evidence="4">
    <location>
        <begin position="15"/>
        <end position="136"/>
    </location>
</feature>
<dbReference type="InterPro" id="IPR018490">
    <property type="entry name" value="cNMP-bd_dom_sf"/>
</dbReference>
<sequence>MSASQNHCKPIKNRLLASLPKEEQERLQPHLELIPLEYKQLLYIPNEPIQYVYFPNYGVISLITIMQNGDAVEVATIGNEGMVGLPILLGANTIPGQALVQVPGEGLRIKVDVFQREVTPGSPLYKLLQRYTQALFNSIAQLVACNRLHSIEERFCRWVLMTQDRVGKNEFPLTQEFLGQMLGVRRASVSVVAAMIQKAGLITYKRGKMTILDREGLEDVTCECYVMIKDEFESLVDDN</sequence>
<dbReference type="InterPro" id="IPR000595">
    <property type="entry name" value="cNMP-bd_dom"/>
</dbReference>
<dbReference type="InterPro" id="IPR012318">
    <property type="entry name" value="HTH_CRP"/>
</dbReference>
<evidence type="ECO:0000313" key="6">
    <source>
        <dbReference type="Proteomes" id="UP000718564"/>
    </source>
</evidence>
<evidence type="ECO:0000313" key="5">
    <source>
        <dbReference type="EMBL" id="NMG22455.1"/>
    </source>
</evidence>
<dbReference type="PANTHER" id="PTHR24567">
    <property type="entry name" value="CRP FAMILY TRANSCRIPTIONAL REGULATORY PROTEIN"/>
    <property type="match status" value="1"/>
</dbReference>
<dbReference type="EMBL" id="QMEB01000261">
    <property type="protein sequence ID" value="NMG22455.1"/>
    <property type="molecule type" value="Genomic_DNA"/>
</dbReference>
<dbReference type="RefSeq" id="WP_169157650.1">
    <property type="nucleotide sequence ID" value="NZ_CAWPJE010000262.1"/>
</dbReference>
<proteinExistence type="predicted"/>
<organism evidence="5 6">
    <name type="scientific">Brasilonema bromeliae SPC951</name>
    <dbReference type="NCBI Taxonomy" id="385972"/>
    <lineage>
        <taxon>Bacteria</taxon>
        <taxon>Bacillati</taxon>
        <taxon>Cyanobacteriota</taxon>
        <taxon>Cyanophyceae</taxon>
        <taxon>Nostocales</taxon>
        <taxon>Scytonemataceae</taxon>
        <taxon>Brasilonema</taxon>
        <taxon>Bromeliae group (in: Brasilonema)</taxon>
    </lineage>
</organism>
<dbReference type="InterPro" id="IPR050397">
    <property type="entry name" value="Env_Response_Regulators"/>
</dbReference>
<keyword evidence="3" id="KW-0804">Transcription</keyword>